<protein>
    <submittedName>
        <fullName evidence="7">Putative ABC transport system ATP-binding protein</fullName>
    </submittedName>
</protein>
<dbReference type="SMART" id="SM00382">
    <property type="entry name" value="AAA"/>
    <property type="match status" value="1"/>
</dbReference>
<keyword evidence="4 7" id="KW-0067">ATP-binding</keyword>
<dbReference type="EMBL" id="SOCH01000002">
    <property type="protein sequence ID" value="TDU98156.1"/>
    <property type="molecule type" value="Genomic_DNA"/>
</dbReference>
<dbReference type="GO" id="GO:0016887">
    <property type="term" value="F:ATP hydrolysis activity"/>
    <property type="evidence" value="ECO:0007669"/>
    <property type="project" value="InterPro"/>
</dbReference>
<evidence type="ECO:0000313" key="8">
    <source>
        <dbReference type="Proteomes" id="UP000294882"/>
    </source>
</evidence>
<evidence type="ECO:0000256" key="1">
    <source>
        <dbReference type="ARBA" id="ARBA00005417"/>
    </source>
</evidence>
<keyword evidence="3" id="KW-0547">Nucleotide-binding</keyword>
<dbReference type="RefSeq" id="WP_134076492.1">
    <property type="nucleotide sequence ID" value="NZ_SOCH01000002.1"/>
</dbReference>
<feature type="compositionally biased region" description="Basic and acidic residues" evidence="5">
    <location>
        <begin position="60"/>
        <end position="70"/>
    </location>
</feature>
<evidence type="ECO:0000256" key="2">
    <source>
        <dbReference type="ARBA" id="ARBA00022448"/>
    </source>
</evidence>
<dbReference type="CDD" id="cd03255">
    <property type="entry name" value="ABC_MJ0796_LolCDE_FtsE"/>
    <property type="match status" value="1"/>
</dbReference>
<evidence type="ECO:0000256" key="4">
    <source>
        <dbReference type="ARBA" id="ARBA00022840"/>
    </source>
</evidence>
<keyword evidence="2" id="KW-0813">Transport</keyword>
<reference evidence="7 8" key="1">
    <citation type="submission" date="2019-03" db="EMBL/GenBank/DDBJ databases">
        <title>Genomic Encyclopedia of Archaeal and Bacterial Type Strains, Phase II (KMG-II): from individual species to whole genera.</title>
        <authorList>
            <person name="Goeker M."/>
        </authorList>
    </citation>
    <scope>NUCLEOTIDE SEQUENCE [LARGE SCALE GENOMIC DNA]</scope>
    <source>
        <strain evidence="7 8">ATCC 25591</strain>
    </source>
</reference>
<evidence type="ECO:0000256" key="5">
    <source>
        <dbReference type="SAM" id="MobiDB-lite"/>
    </source>
</evidence>
<dbReference type="PROSITE" id="PS50893">
    <property type="entry name" value="ABC_TRANSPORTER_2"/>
    <property type="match status" value="1"/>
</dbReference>
<dbReference type="InterPro" id="IPR027417">
    <property type="entry name" value="P-loop_NTPase"/>
</dbReference>
<name>A0A4R7U0L4_9BACT</name>
<feature type="compositionally biased region" description="Basic and acidic residues" evidence="5">
    <location>
        <begin position="1"/>
        <end position="10"/>
    </location>
</feature>
<dbReference type="GO" id="GO:0022857">
    <property type="term" value="F:transmembrane transporter activity"/>
    <property type="evidence" value="ECO:0007669"/>
    <property type="project" value="UniProtKB-ARBA"/>
</dbReference>
<feature type="region of interest" description="Disordered" evidence="5">
    <location>
        <begin position="1"/>
        <end position="84"/>
    </location>
</feature>
<dbReference type="PANTHER" id="PTHR42798">
    <property type="entry name" value="LIPOPROTEIN-RELEASING SYSTEM ATP-BINDING PROTEIN LOLD"/>
    <property type="match status" value="1"/>
</dbReference>
<comment type="caution">
    <text evidence="7">The sequence shown here is derived from an EMBL/GenBank/DDBJ whole genome shotgun (WGS) entry which is preliminary data.</text>
</comment>
<dbReference type="AlphaFoldDB" id="A0A4R7U0L4"/>
<dbReference type="GO" id="GO:0098796">
    <property type="term" value="C:membrane protein complex"/>
    <property type="evidence" value="ECO:0007669"/>
    <property type="project" value="UniProtKB-ARBA"/>
</dbReference>
<dbReference type="SUPFAM" id="SSF52540">
    <property type="entry name" value="P-loop containing nucleoside triphosphate hydrolases"/>
    <property type="match status" value="1"/>
</dbReference>
<dbReference type="InterPro" id="IPR017911">
    <property type="entry name" value="MacB-like_ATP-bd"/>
</dbReference>
<feature type="domain" description="ABC transporter" evidence="6">
    <location>
        <begin position="120"/>
        <end position="357"/>
    </location>
</feature>
<dbReference type="GO" id="GO:0005524">
    <property type="term" value="F:ATP binding"/>
    <property type="evidence" value="ECO:0007669"/>
    <property type="project" value="UniProtKB-KW"/>
</dbReference>
<evidence type="ECO:0000259" key="6">
    <source>
        <dbReference type="PROSITE" id="PS50893"/>
    </source>
</evidence>
<proteinExistence type="inferred from homology"/>
<dbReference type="InterPro" id="IPR003593">
    <property type="entry name" value="AAA+_ATPase"/>
</dbReference>
<sequence>MNLQDDKKNLPEPAEQEFSILEHESQKAKEAKASSAAKTSKKEINAKKAAPTKKQKANKPKKEVGEKINPELEFDPQNPPQDSSVKILNRGELKKLLKANNKPWPKDANAHLDNTEGYIVEVENLTKTYISGNVATNVLKGISFSIKRGEIAILYGKSGSGKSTLLNIMSALDRPTSGKIVVNNISLPYLSDRKQTMFRRKNISFIFQNYNLLQNLNSYDNVETGAYLQADKSKKINIRKLFKEFDLLECMYKYPSQMSGGQQQRVSILRALAKNSEIIVADEPTGALDEKTGKIVLKILQEINRDYHSTIIIVSHDPDIAELADKVIWLENGKIREIKEQKRKSLISEQPNIVVAEQEESNSK</sequence>
<dbReference type="PROSITE" id="PS00211">
    <property type="entry name" value="ABC_TRANSPORTER_1"/>
    <property type="match status" value="1"/>
</dbReference>
<comment type="similarity">
    <text evidence="1">Belongs to the ABC transporter superfamily.</text>
</comment>
<organism evidence="7 8">
    <name type="scientific">Metamycoplasma hyosynoviae</name>
    <dbReference type="NCBI Taxonomy" id="29559"/>
    <lineage>
        <taxon>Bacteria</taxon>
        <taxon>Bacillati</taxon>
        <taxon>Mycoplasmatota</taxon>
        <taxon>Mycoplasmoidales</taxon>
        <taxon>Metamycoplasmataceae</taxon>
        <taxon>Metamycoplasma</taxon>
    </lineage>
</organism>
<dbReference type="InterPro" id="IPR017871">
    <property type="entry name" value="ABC_transporter-like_CS"/>
</dbReference>
<accession>A0A4R7U0L4</accession>
<dbReference type="Gene3D" id="3.40.50.300">
    <property type="entry name" value="P-loop containing nucleotide triphosphate hydrolases"/>
    <property type="match status" value="1"/>
</dbReference>
<evidence type="ECO:0000256" key="3">
    <source>
        <dbReference type="ARBA" id="ARBA00022741"/>
    </source>
</evidence>
<dbReference type="FunFam" id="3.40.50.300:FF:000032">
    <property type="entry name" value="Export ABC transporter ATP-binding protein"/>
    <property type="match status" value="1"/>
</dbReference>
<dbReference type="PANTHER" id="PTHR42798:SF2">
    <property type="entry name" value="ABC TRANSPORTER ATP-BINDING PROTEIN MG467-RELATED"/>
    <property type="match status" value="1"/>
</dbReference>
<dbReference type="Pfam" id="PF00005">
    <property type="entry name" value="ABC_tran"/>
    <property type="match status" value="1"/>
</dbReference>
<feature type="compositionally biased region" description="Basic and acidic residues" evidence="5">
    <location>
        <begin position="20"/>
        <end position="32"/>
    </location>
</feature>
<dbReference type="InterPro" id="IPR003439">
    <property type="entry name" value="ABC_transporter-like_ATP-bd"/>
</dbReference>
<feature type="compositionally biased region" description="Basic residues" evidence="5">
    <location>
        <begin position="50"/>
        <end position="59"/>
    </location>
</feature>
<evidence type="ECO:0000313" key="7">
    <source>
        <dbReference type="EMBL" id="TDU98156.1"/>
    </source>
</evidence>
<gene>
    <name evidence="7" type="ORF">JN03_0180</name>
</gene>
<dbReference type="Proteomes" id="UP000294882">
    <property type="component" value="Unassembled WGS sequence"/>
</dbReference>